<keyword evidence="4 14" id="KW-1134">Transmembrane beta strand</keyword>
<name>A0A6L6PVX2_9BURK</name>
<keyword evidence="11 14" id="KW-0472">Membrane</keyword>
<keyword evidence="13 14" id="KW-0998">Cell outer membrane</keyword>
<accession>A0A6L6PVX2</accession>
<comment type="caution">
    <text evidence="18">The sequence shown here is derived from an EMBL/GenBank/DDBJ whole genome shotgun (WGS) entry which is preliminary data.</text>
</comment>
<dbReference type="GO" id="GO:0009279">
    <property type="term" value="C:cell outer membrane"/>
    <property type="evidence" value="ECO:0007669"/>
    <property type="project" value="UniProtKB-SubCell"/>
</dbReference>
<evidence type="ECO:0000256" key="12">
    <source>
        <dbReference type="ARBA" id="ARBA00023170"/>
    </source>
</evidence>
<evidence type="ECO:0000313" key="18">
    <source>
        <dbReference type="EMBL" id="MTW00772.1"/>
    </source>
</evidence>
<keyword evidence="12 18" id="KW-0675">Receptor</keyword>
<dbReference type="Proteomes" id="UP000484015">
    <property type="component" value="Unassembled WGS sequence"/>
</dbReference>
<comment type="subcellular location">
    <subcellularLocation>
        <location evidence="1 14">Cell outer membrane</location>
        <topology evidence="1 14">Multi-pass membrane protein</topology>
    </subcellularLocation>
</comment>
<dbReference type="EMBL" id="WNLA01000001">
    <property type="protein sequence ID" value="MTW00772.1"/>
    <property type="molecule type" value="Genomic_DNA"/>
</dbReference>
<evidence type="ECO:0000259" key="17">
    <source>
        <dbReference type="Pfam" id="PF07715"/>
    </source>
</evidence>
<feature type="domain" description="TonB-dependent receptor plug" evidence="17">
    <location>
        <begin position="100"/>
        <end position="196"/>
    </location>
</feature>
<keyword evidence="6 14" id="KW-0812">Transmembrane</keyword>
<keyword evidence="9" id="KW-0406">Ion transport</keyword>
<gene>
    <name evidence="18" type="ORF">GM668_01595</name>
</gene>
<feature type="domain" description="TonB-dependent receptor-like beta-barrel" evidence="16">
    <location>
        <begin position="268"/>
        <end position="700"/>
    </location>
</feature>
<evidence type="ECO:0000256" key="3">
    <source>
        <dbReference type="ARBA" id="ARBA00022448"/>
    </source>
</evidence>
<dbReference type="AlphaFoldDB" id="A0A6L6PVX2"/>
<dbReference type="GO" id="GO:0015891">
    <property type="term" value="P:siderophore transport"/>
    <property type="evidence" value="ECO:0007669"/>
    <property type="project" value="InterPro"/>
</dbReference>
<evidence type="ECO:0000256" key="7">
    <source>
        <dbReference type="ARBA" id="ARBA00022729"/>
    </source>
</evidence>
<dbReference type="PROSITE" id="PS52016">
    <property type="entry name" value="TONB_DEPENDENT_REC_3"/>
    <property type="match status" value="1"/>
</dbReference>
<dbReference type="PANTHER" id="PTHR32552:SF68">
    <property type="entry name" value="FERRICHROME OUTER MEMBRANE TRANSPORTER_PHAGE RECEPTOR"/>
    <property type="match status" value="1"/>
</dbReference>
<dbReference type="OrthoDB" id="9790771at2"/>
<sequence>MRRSRMCAWATCCCSRMRAPTHGTSRTTISCAIRTRSTFIFNVNRKSHAMPSRYCQPRILAIAIAALFSHTSHAAEAEMAPVHVTASGSASGAAKLDVPLRDVPQAVQMAGKELIREQGVLDMKDVLRNVSGVAPAQGEGRRDQFYIRGFDATRDTLIDGMRDDSLYFRDLGNVERIEVLKGPAAVLYGRGSAGGAINRVTKKPVAKPLREAALTFGSNALRRLDVDLGGALAAQASFRLTGAVESGDSYRDVVHSKRTVLAPSLAWSAGDATSFLLQAEFLHQDRTPDRGIPSLNGRPAPVPVGHFYGERYDDATTEGRNARFSVEHAVNDKLTLRNNFQYSSLDLDAINTRTLGLTADATQVRRQITSFPQDQTNYLNQSEAVYLLDGGSVQHALLAGVELGYQTAGRVVRAAAATPVSLQAPQAVMAAPVLASLPMTIDSRYSGRTAALYLQDLLSFAAHWKALAGVRFDRFQQGQDDHRSGLAQRRTDRDWSPRVGLVYQPTAAHALYGNVSRSFLPVGNDLFYNGQDMAHIKPLVSLQREAGAKSEWLGGRLVSNVALYQITQRNIVTRDPGDPAGLRQVQTGEQQSKGFEADVSGTLLPGWKVNGSVTVNRARITQSHTYPVGNRPANIPDRAASLWTSYELGQGFTVGGGAFYAGRRFATEDNTVALPGYVRFDAMFGYQGKNWQAGVNLANLANRTYYESANNNFQIQPGASRGVTVFIRTQM</sequence>
<dbReference type="InterPro" id="IPR036942">
    <property type="entry name" value="Beta-barrel_TonB_sf"/>
</dbReference>
<dbReference type="Gene3D" id="2.170.130.10">
    <property type="entry name" value="TonB-dependent receptor, plug domain"/>
    <property type="match status" value="1"/>
</dbReference>
<keyword evidence="8" id="KW-0408">Iron</keyword>
<dbReference type="FunFam" id="2.170.130.10:FF:000001">
    <property type="entry name" value="Catecholate siderophore TonB-dependent receptor"/>
    <property type="match status" value="1"/>
</dbReference>
<dbReference type="GO" id="GO:0015344">
    <property type="term" value="F:siderophore uptake transmembrane transporter activity"/>
    <property type="evidence" value="ECO:0007669"/>
    <property type="project" value="TreeGrafter"/>
</dbReference>
<keyword evidence="5" id="KW-0410">Iron transport</keyword>
<proteinExistence type="inferred from homology"/>
<dbReference type="NCBIfam" id="TIGR01783">
    <property type="entry name" value="TonB-siderophor"/>
    <property type="match status" value="1"/>
</dbReference>
<dbReference type="PANTHER" id="PTHR32552">
    <property type="entry name" value="FERRICHROME IRON RECEPTOR-RELATED"/>
    <property type="match status" value="1"/>
</dbReference>
<evidence type="ECO:0000256" key="6">
    <source>
        <dbReference type="ARBA" id="ARBA00022692"/>
    </source>
</evidence>
<dbReference type="InterPro" id="IPR039426">
    <property type="entry name" value="TonB-dep_rcpt-like"/>
</dbReference>
<keyword evidence="19" id="KW-1185">Reference proteome</keyword>
<dbReference type="InterPro" id="IPR000531">
    <property type="entry name" value="Beta-barrel_TonB"/>
</dbReference>
<dbReference type="InterPro" id="IPR012910">
    <property type="entry name" value="Plug_dom"/>
</dbReference>
<evidence type="ECO:0000256" key="1">
    <source>
        <dbReference type="ARBA" id="ARBA00004571"/>
    </source>
</evidence>
<evidence type="ECO:0000256" key="11">
    <source>
        <dbReference type="ARBA" id="ARBA00023136"/>
    </source>
</evidence>
<evidence type="ECO:0000256" key="2">
    <source>
        <dbReference type="ARBA" id="ARBA00009810"/>
    </source>
</evidence>
<evidence type="ECO:0000313" key="19">
    <source>
        <dbReference type="Proteomes" id="UP000484015"/>
    </source>
</evidence>
<evidence type="ECO:0000256" key="9">
    <source>
        <dbReference type="ARBA" id="ARBA00023065"/>
    </source>
</evidence>
<dbReference type="Pfam" id="PF07715">
    <property type="entry name" value="Plug"/>
    <property type="match status" value="1"/>
</dbReference>
<organism evidence="18 19">
    <name type="scientific">Pseudoduganella ginsengisoli</name>
    <dbReference type="NCBI Taxonomy" id="1462440"/>
    <lineage>
        <taxon>Bacteria</taxon>
        <taxon>Pseudomonadati</taxon>
        <taxon>Pseudomonadota</taxon>
        <taxon>Betaproteobacteria</taxon>
        <taxon>Burkholderiales</taxon>
        <taxon>Oxalobacteraceae</taxon>
        <taxon>Telluria group</taxon>
        <taxon>Pseudoduganella</taxon>
    </lineage>
</organism>
<dbReference type="GO" id="GO:0038023">
    <property type="term" value="F:signaling receptor activity"/>
    <property type="evidence" value="ECO:0007669"/>
    <property type="project" value="InterPro"/>
</dbReference>
<evidence type="ECO:0000256" key="13">
    <source>
        <dbReference type="ARBA" id="ARBA00023237"/>
    </source>
</evidence>
<keyword evidence="10 15" id="KW-0798">TonB box</keyword>
<evidence type="ECO:0000256" key="8">
    <source>
        <dbReference type="ARBA" id="ARBA00023004"/>
    </source>
</evidence>
<dbReference type="Pfam" id="PF00593">
    <property type="entry name" value="TonB_dep_Rec_b-barrel"/>
    <property type="match status" value="1"/>
</dbReference>
<dbReference type="InterPro" id="IPR037066">
    <property type="entry name" value="Plug_dom_sf"/>
</dbReference>
<evidence type="ECO:0000256" key="10">
    <source>
        <dbReference type="ARBA" id="ARBA00023077"/>
    </source>
</evidence>
<evidence type="ECO:0000256" key="15">
    <source>
        <dbReference type="RuleBase" id="RU003357"/>
    </source>
</evidence>
<reference evidence="18 19" key="1">
    <citation type="submission" date="2019-11" db="EMBL/GenBank/DDBJ databases">
        <title>Type strains purchased from KCTC, JCM and DSMZ.</title>
        <authorList>
            <person name="Lu H."/>
        </authorList>
    </citation>
    <scope>NUCLEOTIDE SEQUENCE [LARGE SCALE GENOMIC DNA]</scope>
    <source>
        <strain evidence="18 19">KCTC 42409</strain>
    </source>
</reference>
<evidence type="ECO:0000256" key="5">
    <source>
        <dbReference type="ARBA" id="ARBA00022496"/>
    </source>
</evidence>
<evidence type="ECO:0000259" key="16">
    <source>
        <dbReference type="Pfam" id="PF00593"/>
    </source>
</evidence>
<comment type="similarity">
    <text evidence="2 14 15">Belongs to the TonB-dependent receptor family.</text>
</comment>
<evidence type="ECO:0000256" key="4">
    <source>
        <dbReference type="ARBA" id="ARBA00022452"/>
    </source>
</evidence>
<evidence type="ECO:0000256" key="14">
    <source>
        <dbReference type="PROSITE-ProRule" id="PRU01360"/>
    </source>
</evidence>
<dbReference type="Gene3D" id="2.40.170.20">
    <property type="entry name" value="TonB-dependent receptor, beta-barrel domain"/>
    <property type="match status" value="1"/>
</dbReference>
<dbReference type="CDD" id="cd01347">
    <property type="entry name" value="ligand_gated_channel"/>
    <property type="match status" value="1"/>
</dbReference>
<protein>
    <submittedName>
        <fullName evidence="18">TonB-dependent siderophore receptor</fullName>
    </submittedName>
</protein>
<keyword evidence="7" id="KW-0732">Signal</keyword>
<dbReference type="InterPro" id="IPR010105">
    <property type="entry name" value="TonB_sidphr_rcpt"/>
</dbReference>
<dbReference type="SUPFAM" id="SSF56935">
    <property type="entry name" value="Porins"/>
    <property type="match status" value="1"/>
</dbReference>
<keyword evidence="3 14" id="KW-0813">Transport</keyword>